<dbReference type="PANTHER" id="PTHR35894:SF1">
    <property type="entry name" value="PHOSPHORIBULOKINASE _ URIDINE KINASE FAMILY"/>
    <property type="match status" value="1"/>
</dbReference>
<gene>
    <name evidence="2" type="ORF">MSAR_00760</name>
</gene>
<feature type="region of interest" description="Disordered" evidence="1">
    <location>
        <begin position="101"/>
        <end position="121"/>
    </location>
</feature>
<dbReference type="InterPro" id="IPR052026">
    <property type="entry name" value="ExeA_AAA_ATPase_DNA-bind"/>
</dbReference>
<evidence type="ECO:0000256" key="1">
    <source>
        <dbReference type="SAM" id="MobiDB-lite"/>
    </source>
</evidence>
<feature type="region of interest" description="Disordered" evidence="1">
    <location>
        <begin position="139"/>
        <end position="167"/>
    </location>
</feature>
<dbReference type="AlphaFoldDB" id="A0A7I7SK85"/>
<feature type="compositionally biased region" description="Polar residues" evidence="1">
    <location>
        <begin position="108"/>
        <end position="120"/>
    </location>
</feature>
<sequence length="398" mass="42910">MSLHGNTFQVDTALIGRRVELVFSPFDLETIEVRYREVRYGRAVPHIITRHTHPKARPETPEPAPAATGIDYLALTAQTHHEQIRADHRIGYNALFATPPPRVPTARSPDNSASTTSPALTTRMGCRREYRTAATVLRLHPDALRPRSGPRDAAPPPRPQRSRRPDLLVCGPACDRGHHREVGAGKTVAIRAATAALDPARHVIIYLPNPSVGVRGMLHHIVTALGRVPSFYTATLAPQAAEALAAEHAERGRTPSWSSTKPTCSTTPKWKRSACSPTTTWTPGHPSPPCSSGNPPCGIACVWACWPHSISASRCATRSPAWPPADTADYIGHHATIAGRTDTLFSDDAITLIHNAARGYPRAVNNLAVHPLTAAFAAKAAIVDEKAARIAVTETGHD</sequence>
<dbReference type="Proteomes" id="UP000466445">
    <property type="component" value="Chromosome"/>
</dbReference>
<evidence type="ECO:0000313" key="2">
    <source>
        <dbReference type="EMBL" id="BBY56940.1"/>
    </source>
</evidence>
<feature type="compositionally biased region" description="Low complexity" evidence="1">
    <location>
        <begin position="254"/>
        <end position="268"/>
    </location>
</feature>
<feature type="region of interest" description="Disordered" evidence="1">
    <location>
        <begin position="246"/>
        <end position="269"/>
    </location>
</feature>
<name>A0A7I7SK85_9MYCO</name>
<reference evidence="2 3" key="1">
    <citation type="journal article" date="2019" name="Emerg. Microbes Infect.">
        <title>Comprehensive subspecies identification of 175 nontuberculous mycobacteria species based on 7547 genomic profiles.</title>
        <authorList>
            <person name="Matsumoto Y."/>
            <person name="Kinjo T."/>
            <person name="Motooka D."/>
            <person name="Nabeya D."/>
            <person name="Jung N."/>
            <person name="Uechi K."/>
            <person name="Horii T."/>
            <person name="Iida T."/>
            <person name="Fujita J."/>
            <person name="Nakamura S."/>
        </authorList>
    </citation>
    <scope>NUCLEOTIDE SEQUENCE [LARGE SCALE GENOMIC DNA]</scope>
    <source>
        <strain evidence="2 3">JCM 30395</strain>
    </source>
</reference>
<proteinExistence type="predicted"/>
<evidence type="ECO:0000313" key="3">
    <source>
        <dbReference type="Proteomes" id="UP000466445"/>
    </source>
</evidence>
<protein>
    <submittedName>
        <fullName evidence="2">Uncharacterized protein</fullName>
    </submittedName>
</protein>
<keyword evidence="3" id="KW-1185">Reference proteome</keyword>
<dbReference type="KEGG" id="msar:MSAR_00760"/>
<dbReference type="EMBL" id="AP022595">
    <property type="protein sequence ID" value="BBY56940.1"/>
    <property type="molecule type" value="Genomic_DNA"/>
</dbReference>
<accession>A0A7I7SK85</accession>
<organism evidence="2 3">
    <name type="scientific">Mycolicibacterium sarraceniae</name>
    <dbReference type="NCBI Taxonomy" id="1534348"/>
    <lineage>
        <taxon>Bacteria</taxon>
        <taxon>Bacillati</taxon>
        <taxon>Actinomycetota</taxon>
        <taxon>Actinomycetes</taxon>
        <taxon>Mycobacteriales</taxon>
        <taxon>Mycobacteriaceae</taxon>
        <taxon>Mycolicibacterium</taxon>
    </lineage>
</organism>
<dbReference type="PANTHER" id="PTHR35894">
    <property type="entry name" value="GENERAL SECRETION PATHWAY PROTEIN A-RELATED"/>
    <property type="match status" value="1"/>
</dbReference>